<gene>
    <name evidence="9" type="ORF">EDS130_LOCUS27537</name>
</gene>
<dbReference type="SMART" id="SM00195">
    <property type="entry name" value="DSPc"/>
    <property type="match status" value="1"/>
</dbReference>
<dbReference type="PROSITE" id="PS50206">
    <property type="entry name" value="RHODANESE_3"/>
    <property type="match status" value="1"/>
</dbReference>
<dbReference type="InterPro" id="IPR001763">
    <property type="entry name" value="Rhodanese-like_dom"/>
</dbReference>
<proteinExistence type="inferred from homology"/>
<accession>A0A814ZEJ5</accession>
<feature type="domain" description="Tyrosine specific protein phosphatases" evidence="7">
    <location>
        <begin position="316"/>
        <end position="375"/>
    </location>
</feature>
<dbReference type="InterPro" id="IPR000387">
    <property type="entry name" value="Tyr_Pase_dom"/>
</dbReference>
<dbReference type="PANTHER" id="PTHR10159:SF519">
    <property type="entry name" value="DUAL SPECIFICITY PROTEIN PHOSPHATASE MPK3"/>
    <property type="match status" value="1"/>
</dbReference>
<dbReference type="GO" id="GO:0043409">
    <property type="term" value="P:negative regulation of MAPK cascade"/>
    <property type="evidence" value="ECO:0007669"/>
    <property type="project" value="TreeGrafter"/>
</dbReference>
<feature type="domain" description="Tyrosine-protein phosphatase" evidence="6">
    <location>
        <begin position="227"/>
        <end position="396"/>
    </location>
</feature>
<dbReference type="SUPFAM" id="SSF52799">
    <property type="entry name" value="(Phosphotyrosine protein) phosphatases II"/>
    <property type="match status" value="1"/>
</dbReference>
<comment type="caution">
    <text evidence="9">The sequence shown here is derived from an EMBL/GenBank/DDBJ whole genome shotgun (WGS) entry which is preliminary data.</text>
</comment>
<dbReference type="Gene3D" id="3.40.250.10">
    <property type="entry name" value="Rhodanese-like domain"/>
    <property type="match status" value="1"/>
</dbReference>
<dbReference type="SMART" id="SM00404">
    <property type="entry name" value="PTPc_motif"/>
    <property type="match status" value="1"/>
</dbReference>
<dbReference type="CDD" id="cd14498">
    <property type="entry name" value="DSP"/>
    <property type="match status" value="1"/>
</dbReference>
<keyword evidence="3" id="KW-0378">Hydrolase</keyword>
<reference evidence="9" key="1">
    <citation type="submission" date="2021-02" db="EMBL/GenBank/DDBJ databases">
        <authorList>
            <person name="Nowell W R."/>
        </authorList>
    </citation>
    <scope>NUCLEOTIDE SEQUENCE</scope>
</reference>
<evidence type="ECO:0000256" key="5">
    <source>
        <dbReference type="SAM" id="MobiDB-lite"/>
    </source>
</evidence>
<evidence type="ECO:0000256" key="4">
    <source>
        <dbReference type="ARBA" id="ARBA00022912"/>
    </source>
</evidence>
<dbReference type="Proteomes" id="UP000663852">
    <property type="component" value="Unassembled WGS sequence"/>
</dbReference>
<dbReference type="InterPro" id="IPR003595">
    <property type="entry name" value="Tyr_Pase_cat"/>
</dbReference>
<dbReference type="EMBL" id="CAJNOJ010000174">
    <property type="protein sequence ID" value="CAF1242536.1"/>
    <property type="molecule type" value="Genomic_DNA"/>
</dbReference>
<protein>
    <recommendedName>
        <fullName evidence="2">protein-tyrosine-phosphatase</fullName>
        <ecNumber evidence="2">3.1.3.48</ecNumber>
    </recommendedName>
</protein>
<dbReference type="PROSITE" id="PS00383">
    <property type="entry name" value="TYR_PHOSPHATASE_1"/>
    <property type="match status" value="1"/>
</dbReference>
<keyword evidence="4" id="KW-0904">Protein phosphatase</keyword>
<dbReference type="OrthoDB" id="165342at2759"/>
<dbReference type="EC" id="3.1.3.48" evidence="2"/>
<dbReference type="PANTHER" id="PTHR10159">
    <property type="entry name" value="DUAL SPECIFICITY PROTEIN PHOSPHATASE"/>
    <property type="match status" value="1"/>
</dbReference>
<dbReference type="Pfam" id="PF00782">
    <property type="entry name" value="DSPc"/>
    <property type="match status" value="1"/>
</dbReference>
<evidence type="ECO:0000259" key="8">
    <source>
        <dbReference type="PROSITE" id="PS50206"/>
    </source>
</evidence>
<dbReference type="InterPro" id="IPR020422">
    <property type="entry name" value="TYR_PHOSPHATASE_DUAL_dom"/>
</dbReference>
<dbReference type="PROSITE" id="PS50056">
    <property type="entry name" value="TYR_PHOSPHATASE_2"/>
    <property type="match status" value="1"/>
</dbReference>
<dbReference type="InterPro" id="IPR000340">
    <property type="entry name" value="Dual-sp_phosphatase_cat-dom"/>
</dbReference>
<comment type="similarity">
    <text evidence="1">Belongs to the protein-tyrosine phosphatase family. Non-receptor class dual specificity subfamily.</text>
</comment>
<dbReference type="Pfam" id="PF00581">
    <property type="entry name" value="Rhodanese"/>
    <property type="match status" value="1"/>
</dbReference>
<evidence type="ECO:0000259" key="7">
    <source>
        <dbReference type="PROSITE" id="PS50056"/>
    </source>
</evidence>
<feature type="domain" description="Rhodanese" evidence="8">
    <location>
        <begin position="95"/>
        <end position="202"/>
    </location>
</feature>
<dbReference type="SUPFAM" id="SSF52821">
    <property type="entry name" value="Rhodanese/Cell cycle control phosphatase"/>
    <property type="match status" value="1"/>
</dbReference>
<dbReference type="AlphaFoldDB" id="A0A814ZEJ5"/>
<dbReference type="InterPro" id="IPR016130">
    <property type="entry name" value="Tyr_Pase_AS"/>
</dbReference>
<feature type="compositionally biased region" description="Basic and acidic residues" evidence="5">
    <location>
        <begin position="204"/>
        <end position="213"/>
    </location>
</feature>
<evidence type="ECO:0000256" key="2">
    <source>
        <dbReference type="ARBA" id="ARBA00013064"/>
    </source>
</evidence>
<evidence type="ECO:0000256" key="3">
    <source>
        <dbReference type="ARBA" id="ARBA00022801"/>
    </source>
</evidence>
<dbReference type="InterPro" id="IPR029021">
    <property type="entry name" value="Prot-tyrosine_phosphatase-like"/>
</dbReference>
<dbReference type="PROSITE" id="PS50054">
    <property type="entry name" value="TYR_PHOSPHATASE_DUAL"/>
    <property type="match status" value="1"/>
</dbReference>
<evidence type="ECO:0000313" key="9">
    <source>
        <dbReference type="EMBL" id="CAF1242536.1"/>
    </source>
</evidence>
<evidence type="ECO:0000256" key="1">
    <source>
        <dbReference type="ARBA" id="ARBA00008601"/>
    </source>
</evidence>
<dbReference type="InterPro" id="IPR036873">
    <property type="entry name" value="Rhodanese-like_dom_sf"/>
</dbReference>
<dbReference type="GO" id="GO:0004725">
    <property type="term" value="F:protein tyrosine phosphatase activity"/>
    <property type="evidence" value="ECO:0007669"/>
    <property type="project" value="UniProtKB-EC"/>
</dbReference>
<feature type="region of interest" description="Disordered" evidence="5">
    <location>
        <begin position="204"/>
        <end position="224"/>
    </location>
</feature>
<evidence type="ECO:0000259" key="6">
    <source>
        <dbReference type="PROSITE" id="PS50054"/>
    </source>
</evidence>
<dbReference type="Gene3D" id="3.90.190.10">
    <property type="entry name" value="Protein tyrosine phosphatase superfamily"/>
    <property type="match status" value="1"/>
</dbReference>
<name>A0A814ZEJ5_ADIRI</name>
<organism evidence="9 10">
    <name type="scientific">Adineta ricciae</name>
    <name type="common">Rotifer</name>
    <dbReference type="NCBI Taxonomy" id="249248"/>
    <lineage>
        <taxon>Eukaryota</taxon>
        <taxon>Metazoa</taxon>
        <taxon>Spiralia</taxon>
        <taxon>Gnathifera</taxon>
        <taxon>Rotifera</taxon>
        <taxon>Eurotatoria</taxon>
        <taxon>Bdelloidea</taxon>
        <taxon>Adinetida</taxon>
        <taxon>Adinetidae</taxon>
        <taxon>Adineta</taxon>
    </lineage>
</organism>
<evidence type="ECO:0000313" key="10">
    <source>
        <dbReference type="Proteomes" id="UP000663852"/>
    </source>
</evidence>
<dbReference type="GO" id="GO:0005737">
    <property type="term" value="C:cytoplasm"/>
    <property type="evidence" value="ECO:0007669"/>
    <property type="project" value="TreeGrafter"/>
</dbReference>
<sequence>MTRFYSDKKSIKIRFRQGIRHCHQSESNADHSQQIVFSKPIIAINPSTRANKLHTGSDVHPTNSSNDYCTFLTSRQLVDLISTNSSALERKSLPVIIDCRSQFDYGVERIISSHNINCRAKLLTRKLSSKPLEEIESNLALSLKHADSVLLYDQSIDVPSEEKIRSSPLNLVIQAAKKSNKKVFVLQGRFDAIKSQYPQIIQRTDHSPEDTSDGHVPSTPDTLDKENFTMTQIVPHIFVEGQSQQSCHGIQIKLSVLNLKIRFVRNMLDSQNLDRLNQNRITHIINCTPDLPCKWEGKYKYLRVDVLDLPSQNIRKHFEDVFQFIDKALRDKSSNILVHCSAGISRSPTLVLAYMIKKDRMQLDDAFTAMRQLRPIVDPNISFILQLQDWEKKCLSATSTTESNEVHSRPTSSSYCGSTSKSKTLADSAIIVQ</sequence>